<evidence type="ECO:0000256" key="8">
    <source>
        <dbReference type="PIRSR" id="PIRSR037736-1"/>
    </source>
</evidence>
<dbReference type="PROSITE" id="PS51352">
    <property type="entry name" value="THIOREDOXIN_2"/>
    <property type="match status" value="1"/>
</dbReference>
<dbReference type="PIRSF" id="PIRSF037736">
    <property type="entry name" value="SCO1"/>
    <property type="match status" value="1"/>
</dbReference>
<keyword evidence="4" id="KW-0999">Mitochondrion inner membrane</keyword>
<dbReference type="Proteomes" id="UP000053317">
    <property type="component" value="Unassembled WGS sequence"/>
</dbReference>
<comment type="similarity">
    <text evidence="2">Belongs to the SCO1/2 family.</text>
</comment>
<dbReference type="InterPro" id="IPR017276">
    <property type="entry name" value="Synth_of_cyt-c-oxidase_Sco1/2"/>
</dbReference>
<comment type="subcellular location">
    <subcellularLocation>
        <location evidence="1">Mitochondrion inner membrane</location>
    </subcellularLocation>
</comment>
<feature type="binding site" evidence="8">
    <location>
        <position position="80"/>
    </location>
    <ligand>
        <name>Cu cation</name>
        <dbReference type="ChEBI" id="CHEBI:23378"/>
    </ligand>
</feature>
<dbReference type="InterPro" id="IPR036249">
    <property type="entry name" value="Thioredoxin-like_sf"/>
</dbReference>
<keyword evidence="6" id="KW-0496">Mitochondrion</keyword>
<dbReference type="GO" id="GO:0033617">
    <property type="term" value="P:mitochondrial respiratory chain complex IV assembly"/>
    <property type="evidence" value="ECO:0007669"/>
    <property type="project" value="TreeGrafter"/>
</dbReference>
<evidence type="ECO:0000313" key="11">
    <source>
        <dbReference type="EMBL" id="KKY21342.1"/>
    </source>
</evidence>
<dbReference type="PANTHER" id="PTHR12151">
    <property type="entry name" value="ELECTRON TRANSPORT PROTIN SCO1/SENC FAMILY MEMBER"/>
    <property type="match status" value="1"/>
</dbReference>
<reference evidence="11 12" key="2">
    <citation type="submission" date="2015-05" db="EMBL/GenBank/DDBJ databases">
        <authorList>
            <person name="Morales-Cruz A."/>
            <person name="Amrine K.C."/>
            <person name="Cantu D."/>
        </authorList>
    </citation>
    <scope>NUCLEOTIDE SEQUENCE [LARGE SCALE GENOMIC DNA]</scope>
    <source>
        <strain evidence="11">UCRPC4</strain>
    </source>
</reference>
<feature type="domain" description="Thioredoxin" evidence="10">
    <location>
        <begin position="42"/>
        <end position="207"/>
    </location>
</feature>
<keyword evidence="3 8" id="KW-0479">Metal-binding</keyword>
<evidence type="ECO:0000256" key="7">
    <source>
        <dbReference type="ARBA" id="ARBA00023136"/>
    </source>
</evidence>
<dbReference type="Gene3D" id="3.40.30.10">
    <property type="entry name" value="Glutaredoxin"/>
    <property type="match status" value="1"/>
</dbReference>
<dbReference type="GO" id="GO:0005743">
    <property type="term" value="C:mitochondrial inner membrane"/>
    <property type="evidence" value="ECO:0007669"/>
    <property type="project" value="UniProtKB-SubCell"/>
</dbReference>
<dbReference type="CDD" id="cd02968">
    <property type="entry name" value="SCO"/>
    <property type="match status" value="1"/>
</dbReference>
<evidence type="ECO:0000259" key="10">
    <source>
        <dbReference type="PROSITE" id="PS51352"/>
    </source>
</evidence>
<dbReference type="Pfam" id="PF02630">
    <property type="entry name" value="SCO1-SenC"/>
    <property type="match status" value="1"/>
</dbReference>
<evidence type="ECO:0000256" key="4">
    <source>
        <dbReference type="ARBA" id="ARBA00022792"/>
    </source>
</evidence>
<evidence type="ECO:0000256" key="3">
    <source>
        <dbReference type="ARBA" id="ARBA00022723"/>
    </source>
</evidence>
<dbReference type="GO" id="GO:0045454">
    <property type="term" value="P:cell redox homeostasis"/>
    <property type="evidence" value="ECO:0007669"/>
    <property type="project" value="UniProtKB-ARBA"/>
</dbReference>
<keyword evidence="12" id="KW-1185">Reference proteome</keyword>
<accession>A0A0G2EER1</accession>
<gene>
    <name evidence="11" type="ORF">UCRPC4_g03778</name>
</gene>
<dbReference type="EMBL" id="LCWF01000086">
    <property type="protein sequence ID" value="KKY21342.1"/>
    <property type="molecule type" value="Genomic_DNA"/>
</dbReference>
<feature type="binding site" evidence="8">
    <location>
        <position position="172"/>
    </location>
    <ligand>
        <name>Cu cation</name>
        <dbReference type="ChEBI" id="CHEBI:23378"/>
    </ligand>
</feature>
<evidence type="ECO:0000256" key="9">
    <source>
        <dbReference type="PIRSR" id="PIRSR603782-2"/>
    </source>
</evidence>
<dbReference type="InterPro" id="IPR013766">
    <property type="entry name" value="Thioredoxin_domain"/>
</dbReference>
<protein>
    <submittedName>
        <fullName evidence="11">Putative mitochondrial metallochaperone</fullName>
    </submittedName>
</protein>
<dbReference type="InterPro" id="IPR003782">
    <property type="entry name" value="SCO1/SenC"/>
</dbReference>
<dbReference type="GO" id="GO:0006878">
    <property type="term" value="P:intracellular copper ion homeostasis"/>
    <property type="evidence" value="ECO:0007669"/>
    <property type="project" value="InterPro"/>
</dbReference>
<dbReference type="PANTHER" id="PTHR12151:SF5">
    <property type="entry name" value="AT19154P"/>
    <property type="match status" value="1"/>
</dbReference>
<dbReference type="SUPFAM" id="SSF52833">
    <property type="entry name" value="Thioredoxin-like"/>
    <property type="match status" value="1"/>
</dbReference>
<organism evidence="11 12">
    <name type="scientific">Phaeomoniella chlamydospora</name>
    <name type="common">Phaeoacremonium chlamydosporum</name>
    <dbReference type="NCBI Taxonomy" id="158046"/>
    <lineage>
        <taxon>Eukaryota</taxon>
        <taxon>Fungi</taxon>
        <taxon>Dikarya</taxon>
        <taxon>Ascomycota</taxon>
        <taxon>Pezizomycotina</taxon>
        <taxon>Eurotiomycetes</taxon>
        <taxon>Chaetothyriomycetidae</taxon>
        <taxon>Phaeomoniellales</taxon>
        <taxon>Phaeomoniellaceae</taxon>
        <taxon>Phaeomoniella</taxon>
    </lineage>
</organism>
<evidence type="ECO:0000256" key="6">
    <source>
        <dbReference type="ARBA" id="ARBA00023128"/>
    </source>
</evidence>
<keyword evidence="7" id="KW-0472">Membrane</keyword>
<dbReference type="GO" id="GO:0005507">
    <property type="term" value="F:copper ion binding"/>
    <property type="evidence" value="ECO:0007669"/>
    <property type="project" value="InterPro"/>
</dbReference>
<feature type="binding site" evidence="8">
    <location>
        <position position="84"/>
    </location>
    <ligand>
        <name>Cu cation</name>
        <dbReference type="ChEBI" id="CHEBI:23378"/>
    </ligand>
</feature>
<dbReference type="FunFam" id="3.40.30.10:FF:000013">
    <property type="entry name" value="Blast:Protein SCO1 homolog, mitochondrial"/>
    <property type="match status" value="1"/>
</dbReference>
<evidence type="ECO:0000313" key="12">
    <source>
        <dbReference type="Proteomes" id="UP000053317"/>
    </source>
</evidence>
<proteinExistence type="inferred from homology"/>
<dbReference type="GO" id="GO:0016531">
    <property type="term" value="F:copper chaperone activity"/>
    <property type="evidence" value="ECO:0007669"/>
    <property type="project" value="InterPro"/>
</dbReference>
<comment type="caution">
    <text evidence="11">The sequence shown here is derived from an EMBL/GenBank/DDBJ whole genome shotgun (WGS) entry which is preliminary data.</text>
</comment>
<keyword evidence="9" id="KW-1015">Disulfide bond</keyword>
<dbReference type="OrthoDB" id="270009at2759"/>
<reference evidence="11 12" key="1">
    <citation type="submission" date="2015-05" db="EMBL/GenBank/DDBJ databases">
        <title>Distinctive expansion of gene families associated with plant cell wall degradation and secondary metabolism in the genomes of grapevine trunk pathogens.</title>
        <authorList>
            <person name="Lawrence D.P."/>
            <person name="Travadon R."/>
            <person name="Rolshausen P.E."/>
            <person name="Baumgartner K."/>
        </authorList>
    </citation>
    <scope>NUCLEOTIDE SEQUENCE [LARGE SCALE GENOMIC DNA]</scope>
    <source>
        <strain evidence="11">UCRPC4</strain>
    </source>
</reference>
<sequence>MGVFSPKSVALFLATGAGMIIYFQYEKGRLERKRITEMSKGYGRPKVGGPFTMTDLDGNEFTEKDLLGKYSIIYFGFSHCPDICPDELDKLATLLDTLSQSHPNVLRPVFISCDPFRDTPAVLRTYLSEFHPHLQGLTGTWEQVKNVCKQYRVYFSTPPNIKPGEEDYLVDHSIYFYVMDPEGDFVECIGRQNTAEDGARIIAQHIKDWKREGKPLDLSPLKRLDEVK</sequence>
<name>A0A0G2EER1_PHACM</name>
<feature type="disulfide bond" description="Redox-active" evidence="9">
    <location>
        <begin position="80"/>
        <end position="84"/>
    </location>
</feature>
<keyword evidence="5 8" id="KW-0186">Copper</keyword>
<evidence type="ECO:0000256" key="1">
    <source>
        <dbReference type="ARBA" id="ARBA00004273"/>
    </source>
</evidence>
<dbReference type="AlphaFoldDB" id="A0A0G2EER1"/>
<evidence type="ECO:0000256" key="2">
    <source>
        <dbReference type="ARBA" id="ARBA00010996"/>
    </source>
</evidence>
<evidence type="ECO:0000256" key="5">
    <source>
        <dbReference type="ARBA" id="ARBA00023008"/>
    </source>
</evidence>